<organism evidence="2 3">
    <name type="scientific">Kluyveromyces marxianus (strain DMKU3-1042 / BCC 29191 / NBRC 104275)</name>
    <name type="common">Yeast</name>
    <name type="synonym">Candida kefyr</name>
    <dbReference type="NCBI Taxonomy" id="1003335"/>
    <lineage>
        <taxon>Eukaryota</taxon>
        <taxon>Fungi</taxon>
        <taxon>Dikarya</taxon>
        <taxon>Ascomycota</taxon>
        <taxon>Saccharomycotina</taxon>
        <taxon>Saccharomycetes</taxon>
        <taxon>Saccharomycetales</taxon>
        <taxon>Saccharomycetaceae</taxon>
        <taxon>Kluyveromyces</taxon>
    </lineage>
</organism>
<proteinExistence type="predicted"/>
<evidence type="ECO:0000313" key="3">
    <source>
        <dbReference type="Proteomes" id="UP000065495"/>
    </source>
</evidence>
<dbReference type="Proteomes" id="UP000065495">
    <property type="component" value="Chromosome 4"/>
</dbReference>
<feature type="compositionally biased region" description="Acidic residues" evidence="1">
    <location>
        <begin position="67"/>
        <end position="84"/>
    </location>
</feature>
<dbReference type="KEGG" id="kmx:KLMA_40264"/>
<dbReference type="AlphaFoldDB" id="W0TB71"/>
<accession>W0TB71</accession>
<evidence type="ECO:0000256" key="1">
    <source>
        <dbReference type="SAM" id="MobiDB-lite"/>
    </source>
</evidence>
<feature type="compositionally biased region" description="Polar residues" evidence="1">
    <location>
        <begin position="138"/>
        <end position="148"/>
    </location>
</feature>
<name>W0TB71_KLUMD</name>
<dbReference type="GO" id="GO:0005737">
    <property type="term" value="C:cytoplasm"/>
    <property type="evidence" value="ECO:0007669"/>
    <property type="project" value="TreeGrafter"/>
</dbReference>
<dbReference type="EMBL" id="AP012216">
    <property type="protein sequence ID" value="BAO40288.1"/>
    <property type="molecule type" value="Genomic_DNA"/>
</dbReference>
<dbReference type="InterPro" id="IPR013226">
    <property type="entry name" value="Pal1"/>
</dbReference>
<feature type="compositionally biased region" description="Basic and acidic residues" evidence="1">
    <location>
        <begin position="447"/>
        <end position="457"/>
    </location>
</feature>
<evidence type="ECO:0000313" key="2">
    <source>
        <dbReference type="EMBL" id="BAO40288.1"/>
    </source>
</evidence>
<dbReference type="PANTHER" id="PTHR28307:SF2">
    <property type="entry name" value="PROTEIN PAL1"/>
    <property type="match status" value="1"/>
</dbReference>
<feature type="compositionally biased region" description="Polar residues" evidence="1">
    <location>
        <begin position="15"/>
        <end position="53"/>
    </location>
</feature>
<protein>
    <submittedName>
        <fullName evidence="2">Uncharacterized protein YDR348C</fullName>
    </submittedName>
</protein>
<gene>
    <name evidence="2" type="ORF">KLMA_40264</name>
</gene>
<dbReference type="RefSeq" id="XP_022676111.1">
    <property type="nucleotide sequence ID" value="XM_022819557.1"/>
</dbReference>
<feature type="compositionally biased region" description="Polar residues" evidence="1">
    <location>
        <begin position="498"/>
        <end position="511"/>
    </location>
</feature>
<feature type="region of interest" description="Disordered" evidence="1">
    <location>
        <begin position="424"/>
        <end position="533"/>
    </location>
</feature>
<feature type="compositionally biased region" description="Low complexity" evidence="1">
    <location>
        <begin position="478"/>
        <end position="487"/>
    </location>
</feature>
<feature type="compositionally biased region" description="Polar residues" evidence="1">
    <location>
        <begin position="87"/>
        <end position="98"/>
    </location>
</feature>
<dbReference type="GeneID" id="34716252"/>
<dbReference type="PANTHER" id="PTHR28307">
    <property type="entry name" value="PROTEIN PAL1"/>
    <property type="match status" value="1"/>
</dbReference>
<dbReference type="OrthoDB" id="5352132at2759"/>
<reference evidence="2 3" key="1">
    <citation type="journal article" date="2015" name="Biotechnol. Biofuels">
        <title>Genetic basis of the highly efficient yeast Kluyveromyces marxianus: complete genome sequence and transcriptome analyses.</title>
        <authorList>
            <person name="Lertwattanasakul N."/>
            <person name="Kosaka T."/>
            <person name="Hosoyama A."/>
            <person name="Suzuki Y."/>
            <person name="Rodrussamee N."/>
            <person name="Matsutani M."/>
            <person name="Murata M."/>
            <person name="Fujimoto N."/>
            <person name="Suprayogi"/>
            <person name="Tsuchikane K."/>
            <person name="Limtong S."/>
            <person name="Fujita N."/>
            <person name="Yamada M."/>
        </authorList>
    </citation>
    <scope>NUCLEOTIDE SEQUENCE [LARGE SCALE GENOMIC DNA]</scope>
    <source>
        <strain evidence="3">DMKU3-1042 / BCC 29191 / NBRC 104275</strain>
    </source>
</reference>
<feature type="compositionally biased region" description="Basic and acidic residues" evidence="1">
    <location>
        <begin position="203"/>
        <end position="240"/>
    </location>
</feature>
<feature type="compositionally biased region" description="Basic residues" evidence="1">
    <location>
        <begin position="521"/>
        <end position="533"/>
    </location>
</feature>
<feature type="compositionally biased region" description="Basic and acidic residues" evidence="1">
    <location>
        <begin position="268"/>
        <end position="277"/>
    </location>
</feature>
<dbReference type="Pfam" id="PF08316">
    <property type="entry name" value="Pal1"/>
    <property type="match status" value="1"/>
</dbReference>
<feature type="region of interest" description="Disordered" evidence="1">
    <location>
        <begin position="1"/>
        <end position="286"/>
    </location>
</feature>
<sequence>MYRSDSQRSGRQRPYSVNNPFRNASHDSSINQYETDQEFQSWISQNARPTPYSSGRRHDSALSFTDSIEESPEFDDDFSTDDYFIDVQSNNNSSTRAYSDSRRMSPPVPANSNNPFLSDLSPEELNSGRSRSFKENQPRQQPSKQQHPTAAEEKEALRRKYLQIDNEDIPPPRRSSPRNPRHAELPPSYDEVAGSKSRSNGYPKEKSSSGERSRSHSDRERDREHRPKDRDREREREKERRARHRGESGTNGSSSHRHRKSSSGRKSSSPDKRDKSKGPLPKNVDTIDKLDVTGLFGGAFHHDGPFDACTPHRNKNTKAAPVMAFPADGPNSSIAGPTATKSVIKEVFGHDDVDDDYLYKPNGSTIINSSTTTVDAIKPNSNDVTQFDAKMKTELVHGPTTAGLGSTTFLDGAPAAPAAIKDAANKESSGIQRKKSFSQRLKVGTNKYDDVRLRKVSSDSTPNSPSMLEHSSFDNPRNDNYYYSGKDNGNDNDDYYVGTSSSGVRFDSNSGPKKESTSNKLLRRVKSLKVSRR</sequence>
<dbReference type="VEuPathDB" id="FungiDB:KLMA_40264"/>